<evidence type="ECO:0000256" key="3">
    <source>
        <dbReference type="ARBA" id="ARBA00018691"/>
    </source>
</evidence>
<dbReference type="Pfam" id="PF08172">
    <property type="entry name" value="CASP_C"/>
    <property type="match status" value="1"/>
</dbReference>
<feature type="domain" description="CASP C-terminal" evidence="12">
    <location>
        <begin position="411"/>
        <end position="633"/>
    </location>
</feature>
<proteinExistence type="inferred from homology"/>
<comment type="similarity">
    <text evidence="2">Belongs to the CASP family.</text>
</comment>
<comment type="subcellular location">
    <subcellularLocation>
        <location evidence="1">Golgi apparatus membrane</location>
        <topology evidence="1">Single-pass type IV membrane protein</topology>
    </subcellularLocation>
</comment>
<feature type="domain" description="Cux N-terminal" evidence="13">
    <location>
        <begin position="2"/>
        <end position="111"/>
    </location>
</feature>
<dbReference type="InterPro" id="IPR057476">
    <property type="entry name" value="Cux_N"/>
</dbReference>
<dbReference type="EMBL" id="AZST01000006">
    <property type="protein sequence ID" value="KEP55401.1"/>
    <property type="molecule type" value="Genomic_DNA"/>
</dbReference>
<evidence type="ECO:0000256" key="5">
    <source>
        <dbReference type="ARBA" id="ARBA00022692"/>
    </source>
</evidence>
<feature type="coiled-coil region" evidence="10">
    <location>
        <begin position="232"/>
        <end position="266"/>
    </location>
</feature>
<dbReference type="GO" id="GO:0006891">
    <property type="term" value="P:intra-Golgi vesicle-mediated transport"/>
    <property type="evidence" value="ECO:0007669"/>
    <property type="project" value="InterPro"/>
</dbReference>
<feature type="compositionally biased region" description="Polar residues" evidence="11">
    <location>
        <begin position="444"/>
        <end position="459"/>
    </location>
</feature>
<dbReference type="Pfam" id="PF25398">
    <property type="entry name" value="CUX1_N"/>
    <property type="match status" value="1"/>
</dbReference>
<evidence type="ECO:0000259" key="12">
    <source>
        <dbReference type="Pfam" id="PF08172"/>
    </source>
</evidence>
<organism evidence="14 15">
    <name type="scientific">Rhizoctonia solani 123E</name>
    <dbReference type="NCBI Taxonomy" id="1423351"/>
    <lineage>
        <taxon>Eukaryota</taxon>
        <taxon>Fungi</taxon>
        <taxon>Dikarya</taxon>
        <taxon>Basidiomycota</taxon>
        <taxon>Agaricomycotina</taxon>
        <taxon>Agaricomycetes</taxon>
        <taxon>Cantharellales</taxon>
        <taxon>Ceratobasidiaceae</taxon>
        <taxon>Rhizoctonia</taxon>
    </lineage>
</organism>
<evidence type="ECO:0000256" key="6">
    <source>
        <dbReference type="ARBA" id="ARBA00022989"/>
    </source>
</evidence>
<dbReference type="GO" id="GO:0000139">
    <property type="term" value="C:Golgi membrane"/>
    <property type="evidence" value="ECO:0007669"/>
    <property type="project" value="UniProtKB-SubCell"/>
</dbReference>
<accession>A0A074S7M5</accession>
<evidence type="ECO:0000256" key="11">
    <source>
        <dbReference type="SAM" id="MobiDB-lite"/>
    </source>
</evidence>
<feature type="coiled-coil region" evidence="10">
    <location>
        <begin position="486"/>
        <end position="534"/>
    </location>
</feature>
<evidence type="ECO:0000256" key="1">
    <source>
        <dbReference type="ARBA" id="ARBA00004409"/>
    </source>
</evidence>
<dbReference type="InterPro" id="IPR012955">
    <property type="entry name" value="CASP_C"/>
</dbReference>
<keyword evidence="15" id="KW-1185">Reference proteome</keyword>
<dbReference type="PANTHER" id="PTHR14043:SF2">
    <property type="entry name" value="HOMEOBOX PROTEIN CUT"/>
    <property type="match status" value="1"/>
</dbReference>
<evidence type="ECO:0000256" key="4">
    <source>
        <dbReference type="ARBA" id="ARBA00022448"/>
    </source>
</evidence>
<evidence type="ECO:0000256" key="10">
    <source>
        <dbReference type="SAM" id="Coils"/>
    </source>
</evidence>
<evidence type="ECO:0000256" key="2">
    <source>
        <dbReference type="ARBA" id="ARBA00006415"/>
    </source>
</evidence>
<keyword evidence="6" id="KW-1133">Transmembrane helix</keyword>
<reference evidence="14 15" key="1">
    <citation type="submission" date="2013-12" db="EMBL/GenBank/DDBJ databases">
        <authorList>
            <person name="Cubeta M."/>
            <person name="Pakala S."/>
            <person name="Fedorova N."/>
            <person name="Thomas E."/>
            <person name="Dean R."/>
            <person name="Jabaji S."/>
            <person name="Neate S."/>
            <person name="Toda T."/>
            <person name="Tavantzis S."/>
            <person name="Vilgalys R."/>
            <person name="Bharathan N."/>
            <person name="Pakala S."/>
            <person name="Losada L.S."/>
            <person name="Zafar N."/>
            <person name="Nierman W."/>
        </authorList>
    </citation>
    <scope>NUCLEOTIDE SEQUENCE [LARGE SCALE GENOMIC DNA]</scope>
    <source>
        <strain evidence="14 15">123E</strain>
    </source>
</reference>
<protein>
    <recommendedName>
        <fullName evidence="3">Protein CASP</fullName>
    </recommendedName>
</protein>
<evidence type="ECO:0000256" key="9">
    <source>
        <dbReference type="ARBA" id="ARBA00023136"/>
    </source>
</evidence>
<sequence>MSDFTQALSVWKDIDLSELRKQLDSQGLEIVDNQKESVVGRKALADKTKEFKKLPEEEKVEAFKGLLKAYQNEIDTLTKRCKSSDSAFLGVYKLLAEAPDPYPLLNSVVDMMVKVADAKEKEAELKTLREENAELKRQVGELGDTKKKADTLEEKMESIIQTRVSQKEAELNATYDEKMRNYEDREQDLQRQLDLTRSQLKDLRASHDTSQARLLDHSQRQDQEVDAKLAEMDLIAADLERANSRVAAVERRNEILRAEIESLRTGSDSVQRTQTLEAQLAESDAETQRLRVTFEELKKSTSETIAAAERKLAEFEKEAGIRAGEIDGLKIRLKQYVDYDEIKRELGIMKFVEFGQDDDDQAPMPDPNADKANLQQGQSLEGLLMAKNRKLLEELTKIRVAHSELEASLQAVSEEVVHARAELDKQTSLNEKLENDLLQINQRASNGVTEEETTSSGQDGLSGLALGRKSTNVERAITPQPDNSILPIVTSQRDRFRQRNAELEEELRKQFESISELRNEIKTLQSDNMKLYEKVRYMQSYRDEGSASWSSVTAQANSDLGKYRTMYEDSLNPFQAFRGQEAARATQDLNVIERTVLIITRQVLGNRRARTAFIAYAFFLHGLVLYITYQCAGSSQSSVRVPAENVHI</sequence>
<dbReference type="Proteomes" id="UP000027456">
    <property type="component" value="Unassembled WGS sequence"/>
</dbReference>
<feature type="region of interest" description="Disordered" evidence="11">
    <location>
        <begin position="444"/>
        <end position="465"/>
    </location>
</feature>
<dbReference type="PANTHER" id="PTHR14043">
    <property type="entry name" value="CCAAT DISPLACEMENT PROTEIN-RELATED"/>
    <property type="match status" value="1"/>
</dbReference>
<name>A0A074S7M5_9AGAM</name>
<dbReference type="OrthoDB" id="10257567at2759"/>
<keyword evidence="5" id="KW-0812">Transmembrane</keyword>
<feature type="coiled-coil region" evidence="10">
    <location>
        <begin position="60"/>
        <end position="87"/>
    </location>
</feature>
<evidence type="ECO:0000313" key="15">
    <source>
        <dbReference type="Proteomes" id="UP000027456"/>
    </source>
</evidence>
<evidence type="ECO:0000313" key="14">
    <source>
        <dbReference type="EMBL" id="KEP55401.1"/>
    </source>
</evidence>
<keyword evidence="8 10" id="KW-0175">Coiled coil</keyword>
<evidence type="ECO:0000256" key="7">
    <source>
        <dbReference type="ARBA" id="ARBA00023034"/>
    </source>
</evidence>
<keyword evidence="4" id="KW-0813">Transport</keyword>
<feature type="coiled-coil region" evidence="10">
    <location>
        <begin position="111"/>
        <end position="206"/>
    </location>
</feature>
<evidence type="ECO:0000256" key="8">
    <source>
        <dbReference type="ARBA" id="ARBA00023054"/>
    </source>
</evidence>
<dbReference type="STRING" id="1423351.A0A074S7M5"/>
<dbReference type="AlphaFoldDB" id="A0A074S7M5"/>
<gene>
    <name evidence="14" type="ORF">V565_004800</name>
</gene>
<keyword evidence="7" id="KW-0333">Golgi apparatus</keyword>
<comment type="caution">
    <text evidence="14">The sequence shown here is derived from an EMBL/GenBank/DDBJ whole genome shotgun (WGS) entry which is preliminary data.</text>
</comment>
<feature type="coiled-coil region" evidence="10">
    <location>
        <begin position="402"/>
        <end position="443"/>
    </location>
</feature>
<dbReference type="HOGENOM" id="CLU_016758_0_0_1"/>
<evidence type="ECO:0000259" key="13">
    <source>
        <dbReference type="Pfam" id="PF25398"/>
    </source>
</evidence>
<keyword evidence="9" id="KW-0472">Membrane</keyword>